<keyword evidence="7 13" id="KW-0808">Transferase</keyword>
<organism evidence="15 16">
    <name type="scientific">Deinobacterium chartae</name>
    <dbReference type="NCBI Taxonomy" id="521158"/>
    <lineage>
        <taxon>Bacteria</taxon>
        <taxon>Thermotogati</taxon>
        <taxon>Deinococcota</taxon>
        <taxon>Deinococci</taxon>
        <taxon>Deinococcales</taxon>
        <taxon>Deinococcaceae</taxon>
        <taxon>Deinobacterium</taxon>
    </lineage>
</organism>
<dbReference type="Gene3D" id="3.30.63.10">
    <property type="entry name" value="Guanylate Kinase phosphate binding domain"/>
    <property type="match status" value="1"/>
</dbReference>
<comment type="subcellular location">
    <subcellularLocation>
        <location evidence="2 13">Cytoplasm</location>
    </subcellularLocation>
</comment>
<comment type="catalytic activity">
    <reaction evidence="12 13">
        <text>GMP + ATP = GDP + ADP</text>
        <dbReference type="Rhea" id="RHEA:20780"/>
        <dbReference type="ChEBI" id="CHEBI:30616"/>
        <dbReference type="ChEBI" id="CHEBI:58115"/>
        <dbReference type="ChEBI" id="CHEBI:58189"/>
        <dbReference type="ChEBI" id="CHEBI:456216"/>
        <dbReference type="EC" id="2.7.4.8"/>
    </reaction>
</comment>
<comment type="function">
    <text evidence="1 13">Essential for recycling GMP and indirectly, cGMP.</text>
</comment>
<protein>
    <recommendedName>
        <fullName evidence="5 13">Guanylate kinase</fullName>
        <ecNumber evidence="4 13">2.7.4.8</ecNumber>
    </recommendedName>
    <alternativeName>
        <fullName evidence="11 13">GMP kinase</fullName>
    </alternativeName>
</protein>
<keyword evidence="8 13" id="KW-0547">Nucleotide-binding</keyword>
<evidence type="ECO:0000256" key="3">
    <source>
        <dbReference type="ARBA" id="ARBA00005790"/>
    </source>
</evidence>
<reference evidence="15 16" key="1">
    <citation type="submission" date="2020-08" db="EMBL/GenBank/DDBJ databases">
        <title>Genomic Encyclopedia of Type Strains, Phase IV (KMG-IV): sequencing the most valuable type-strain genomes for metagenomic binning, comparative biology and taxonomic classification.</title>
        <authorList>
            <person name="Goeker M."/>
        </authorList>
    </citation>
    <scope>NUCLEOTIDE SEQUENCE [LARGE SCALE GENOMIC DNA]</scope>
    <source>
        <strain evidence="15 16">DSM 21458</strain>
    </source>
</reference>
<dbReference type="InterPro" id="IPR017665">
    <property type="entry name" value="Guanylate_kinase"/>
</dbReference>
<gene>
    <name evidence="13" type="primary">gmk</name>
    <name evidence="15" type="ORF">HNR42_002362</name>
</gene>
<name>A0A841HZV2_9DEIO</name>
<evidence type="ECO:0000256" key="2">
    <source>
        <dbReference type="ARBA" id="ARBA00004496"/>
    </source>
</evidence>
<keyword evidence="6 13" id="KW-0963">Cytoplasm</keyword>
<evidence type="ECO:0000256" key="12">
    <source>
        <dbReference type="ARBA" id="ARBA00048594"/>
    </source>
</evidence>
<dbReference type="AlphaFoldDB" id="A0A841HZV2"/>
<dbReference type="PROSITE" id="PS50052">
    <property type="entry name" value="GUANYLATE_KINASE_2"/>
    <property type="match status" value="1"/>
</dbReference>
<keyword evidence="9 13" id="KW-0418">Kinase</keyword>
<evidence type="ECO:0000259" key="14">
    <source>
        <dbReference type="PROSITE" id="PS50052"/>
    </source>
</evidence>
<dbReference type="GO" id="GO:0004385">
    <property type="term" value="F:GMP kinase activity"/>
    <property type="evidence" value="ECO:0007669"/>
    <property type="project" value="UniProtKB-UniRule"/>
</dbReference>
<dbReference type="Pfam" id="PF00625">
    <property type="entry name" value="Guanylate_kin"/>
    <property type="match status" value="1"/>
</dbReference>
<accession>A0A841HZV2</accession>
<evidence type="ECO:0000256" key="7">
    <source>
        <dbReference type="ARBA" id="ARBA00022679"/>
    </source>
</evidence>
<dbReference type="PANTHER" id="PTHR23117">
    <property type="entry name" value="GUANYLATE KINASE-RELATED"/>
    <property type="match status" value="1"/>
</dbReference>
<comment type="similarity">
    <text evidence="3 13">Belongs to the guanylate kinase family.</text>
</comment>
<evidence type="ECO:0000256" key="8">
    <source>
        <dbReference type="ARBA" id="ARBA00022741"/>
    </source>
</evidence>
<dbReference type="Proteomes" id="UP000569951">
    <property type="component" value="Unassembled WGS sequence"/>
</dbReference>
<keyword evidence="16" id="KW-1185">Reference proteome</keyword>
<evidence type="ECO:0000256" key="11">
    <source>
        <dbReference type="ARBA" id="ARBA00030128"/>
    </source>
</evidence>
<dbReference type="PANTHER" id="PTHR23117:SF13">
    <property type="entry name" value="GUANYLATE KINASE"/>
    <property type="match status" value="1"/>
</dbReference>
<dbReference type="RefSeq" id="WP_183987676.1">
    <property type="nucleotide sequence ID" value="NZ_JACHHG010000008.1"/>
</dbReference>
<sequence>MAPEASPTPRGLLFVMTGASGVGKGTIRARLLERVPMFYSISWTTREQRPGEVDGVDYHFRTREQFEAELLTGAGFLEHAEFVGNRYGTPRAPVEAALARGEHALLEIEVEGAMQVAAAAPEAVLIFIMPPSLSELRRRLVGRATETPERIERRLARAREEILAAHRFRYVVVNDRVERAVADLEALIRAEELRSTRWPQSELEGVISN</sequence>
<dbReference type="FunFam" id="3.30.63.10:FF:000002">
    <property type="entry name" value="Guanylate kinase 1"/>
    <property type="match status" value="1"/>
</dbReference>
<feature type="binding site" evidence="13">
    <location>
        <begin position="18"/>
        <end position="25"/>
    </location>
    <ligand>
        <name>ATP</name>
        <dbReference type="ChEBI" id="CHEBI:30616"/>
    </ligand>
</feature>
<dbReference type="FunFam" id="3.40.50.300:FF:000855">
    <property type="entry name" value="Guanylate kinase"/>
    <property type="match status" value="1"/>
</dbReference>
<evidence type="ECO:0000256" key="10">
    <source>
        <dbReference type="ARBA" id="ARBA00022840"/>
    </source>
</evidence>
<evidence type="ECO:0000256" key="4">
    <source>
        <dbReference type="ARBA" id="ARBA00012961"/>
    </source>
</evidence>
<evidence type="ECO:0000313" key="15">
    <source>
        <dbReference type="EMBL" id="MBB6098927.1"/>
    </source>
</evidence>
<dbReference type="InterPro" id="IPR020590">
    <property type="entry name" value="Guanylate_kinase_CS"/>
</dbReference>
<comment type="caution">
    <text evidence="15">The sequence shown here is derived from an EMBL/GenBank/DDBJ whole genome shotgun (WGS) entry which is preliminary data.</text>
</comment>
<evidence type="ECO:0000256" key="5">
    <source>
        <dbReference type="ARBA" id="ARBA00016296"/>
    </source>
</evidence>
<dbReference type="InterPro" id="IPR008144">
    <property type="entry name" value="Guanylate_kin-like_dom"/>
</dbReference>
<dbReference type="EC" id="2.7.4.8" evidence="4 13"/>
<dbReference type="EMBL" id="JACHHG010000008">
    <property type="protein sequence ID" value="MBB6098927.1"/>
    <property type="molecule type" value="Genomic_DNA"/>
</dbReference>
<evidence type="ECO:0000256" key="9">
    <source>
        <dbReference type="ARBA" id="ARBA00022777"/>
    </source>
</evidence>
<evidence type="ECO:0000256" key="13">
    <source>
        <dbReference type="HAMAP-Rule" id="MF_00328"/>
    </source>
</evidence>
<dbReference type="Gene3D" id="3.40.50.300">
    <property type="entry name" value="P-loop containing nucleotide triphosphate hydrolases"/>
    <property type="match status" value="1"/>
</dbReference>
<dbReference type="InterPro" id="IPR008145">
    <property type="entry name" value="GK/Ca_channel_bsu"/>
</dbReference>
<keyword evidence="10 13" id="KW-0067">ATP-binding</keyword>
<dbReference type="SMART" id="SM00072">
    <property type="entry name" value="GuKc"/>
    <property type="match status" value="1"/>
</dbReference>
<dbReference type="CDD" id="cd00071">
    <property type="entry name" value="GMPK"/>
    <property type="match status" value="1"/>
</dbReference>
<dbReference type="NCBIfam" id="TIGR03263">
    <property type="entry name" value="guanyl_kin"/>
    <property type="match status" value="1"/>
</dbReference>
<evidence type="ECO:0000256" key="1">
    <source>
        <dbReference type="ARBA" id="ARBA00003531"/>
    </source>
</evidence>
<evidence type="ECO:0000256" key="6">
    <source>
        <dbReference type="ARBA" id="ARBA00022490"/>
    </source>
</evidence>
<dbReference type="InterPro" id="IPR027417">
    <property type="entry name" value="P-loop_NTPase"/>
</dbReference>
<evidence type="ECO:0000313" key="16">
    <source>
        <dbReference type="Proteomes" id="UP000569951"/>
    </source>
</evidence>
<dbReference type="GO" id="GO:0005829">
    <property type="term" value="C:cytosol"/>
    <property type="evidence" value="ECO:0007669"/>
    <property type="project" value="TreeGrafter"/>
</dbReference>
<dbReference type="SUPFAM" id="SSF52540">
    <property type="entry name" value="P-loop containing nucleoside triphosphate hydrolases"/>
    <property type="match status" value="1"/>
</dbReference>
<feature type="domain" description="Guanylate kinase-like" evidence="14">
    <location>
        <begin position="11"/>
        <end position="189"/>
    </location>
</feature>
<dbReference type="PROSITE" id="PS00856">
    <property type="entry name" value="GUANYLATE_KINASE_1"/>
    <property type="match status" value="1"/>
</dbReference>
<dbReference type="GO" id="GO:0005524">
    <property type="term" value="F:ATP binding"/>
    <property type="evidence" value="ECO:0007669"/>
    <property type="project" value="UniProtKB-UniRule"/>
</dbReference>
<proteinExistence type="inferred from homology"/>
<dbReference type="HAMAP" id="MF_00328">
    <property type="entry name" value="Guanylate_kinase"/>
    <property type="match status" value="1"/>
</dbReference>